<dbReference type="VEuPathDB" id="FungiDB:H257_00901"/>
<evidence type="ECO:0000259" key="1">
    <source>
        <dbReference type="PROSITE" id="PS50197"/>
    </source>
</evidence>
<dbReference type="PANTHER" id="PTHR13743:SF123">
    <property type="entry name" value="PROTEIN FAN"/>
    <property type="match status" value="1"/>
</dbReference>
<name>A0A3R7WI64_APHAT</name>
<gene>
    <name evidence="3" type="ORF">B5M09_009545</name>
</gene>
<dbReference type="InterPro" id="IPR050865">
    <property type="entry name" value="BEACH_Domain"/>
</dbReference>
<dbReference type="EMBL" id="MZMZ02002339">
    <property type="protein sequence ID" value="RQM26295.1"/>
    <property type="molecule type" value="Genomic_DNA"/>
</dbReference>
<dbReference type="SUPFAM" id="SSF50729">
    <property type="entry name" value="PH domain-like"/>
    <property type="match status" value="1"/>
</dbReference>
<dbReference type="SUPFAM" id="SSF81837">
    <property type="entry name" value="BEACH domain"/>
    <property type="match status" value="1"/>
</dbReference>
<keyword evidence="4" id="KW-1185">Reference proteome</keyword>
<dbReference type="AlphaFoldDB" id="A0A3R7WI64"/>
<protein>
    <submittedName>
        <fullName evidence="3">Uncharacterized protein</fullName>
    </submittedName>
</protein>
<dbReference type="Gene3D" id="1.10.1540.10">
    <property type="entry name" value="BEACH domain"/>
    <property type="match status" value="1"/>
</dbReference>
<dbReference type="Proteomes" id="UP000284702">
    <property type="component" value="Unassembled WGS sequence"/>
</dbReference>
<dbReference type="Pfam" id="PF25400">
    <property type="entry name" value="PH_FAN"/>
    <property type="match status" value="1"/>
</dbReference>
<dbReference type="PANTHER" id="PTHR13743">
    <property type="entry name" value="BEIGE/BEACH-RELATED"/>
    <property type="match status" value="1"/>
</dbReference>
<dbReference type="PROSITE" id="PS51783">
    <property type="entry name" value="PH_BEACH"/>
    <property type="match status" value="1"/>
</dbReference>
<feature type="domain" description="BEACH-type PH" evidence="2">
    <location>
        <begin position="147"/>
        <end position="259"/>
    </location>
</feature>
<dbReference type="Pfam" id="PF02138">
    <property type="entry name" value="Beach"/>
    <property type="match status" value="1"/>
</dbReference>
<accession>A0A3R7WI64</accession>
<dbReference type="InterPro" id="IPR057496">
    <property type="entry name" value="FAN-like_PH"/>
</dbReference>
<evidence type="ECO:0000313" key="4">
    <source>
        <dbReference type="Proteomes" id="UP000284702"/>
    </source>
</evidence>
<sequence>MCHRKVQGRLKLCTRSIMFEPQDVMQPILKFPFRDMDVSPRAEIFDEESNELYLSFDCNAVVEMKERNVDHPYTHRVLANSSVYSTKVIFSLVHSKIHDFLQAITPLWSLSHKKSVLNKIDEERFLAPVLEPRHTDVFDASLLVDFRERPLYTKCKLVDRIVPLLKFPGAMMLTNLRFADPVDSMSRDVASSRVYFQPAQINNIGDPVLNFEYTKVPHIFMSFLTHMQCGLEVLLDDRQSFFYSFRSMEDRDEIYATMLQQPGLNQTLQQNCTREMLFKWQHRQVSNFEYLSFLNDQAGRTTNDLTQVQRNY</sequence>
<dbReference type="PROSITE" id="PS50197">
    <property type="entry name" value="BEACH"/>
    <property type="match status" value="1"/>
</dbReference>
<dbReference type="InterPro" id="IPR023362">
    <property type="entry name" value="PH-BEACH_dom"/>
</dbReference>
<feature type="domain" description="BEACH" evidence="1">
    <location>
        <begin position="265"/>
        <end position="312"/>
    </location>
</feature>
<proteinExistence type="predicted"/>
<evidence type="ECO:0000259" key="2">
    <source>
        <dbReference type="PROSITE" id="PS51783"/>
    </source>
</evidence>
<dbReference type="InterPro" id="IPR000409">
    <property type="entry name" value="BEACH_dom"/>
</dbReference>
<reference evidence="3" key="1">
    <citation type="submission" date="2018-07" db="EMBL/GenBank/DDBJ databases">
        <title>Annotation of Aphanomyces astaci genome assembly.</title>
        <authorList>
            <person name="Studholme D.J."/>
        </authorList>
    </citation>
    <scope>NUCLEOTIDE SEQUENCE [LARGE SCALE GENOMIC DNA]</scope>
    <source>
        <strain evidence="3">Pc</strain>
    </source>
</reference>
<comment type="caution">
    <text evidence="3">The sequence shown here is derived from an EMBL/GenBank/DDBJ whole genome shotgun (WGS) entry which is preliminary data.</text>
</comment>
<evidence type="ECO:0000313" key="3">
    <source>
        <dbReference type="EMBL" id="RQM26295.1"/>
    </source>
</evidence>
<organism evidence="3 4">
    <name type="scientific">Aphanomyces astaci</name>
    <name type="common">Crayfish plague agent</name>
    <dbReference type="NCBI Taxonomy" id="112090"/>
    <lineage>
        <taxon>Eukaryota</taxon>
        <taxon>Sar</taxon>
        <taxon>Stramenopiles</taxon>
        <taxon>Oomycota</taxon>
        <taxon>Saprolegniomycetes</taxon>
        <taxon>Saprolegniales</taxon>
        <taxon>Verrucalvaceae</taxon>
        <taxon>Aphanomyces</taxon>
    </lineage>
</organism>
<dbReference type="InterPro" id="IPR036372">
    <property type="entry name" value="BEACH_dom_sf"/>
</dbReference>